<evidence type="ECO:0000256" key="3">
    <source>
        <dbReference type="ARBA" id="ARBA00009666"/>
    </source>
</evidence>
<dbReference type="Proteomes" id="UP000094285">
    <property type="component" value="Unassembled WGS sequence"/>
</dbReference>
<dbReference type="PANTHER" id="PTHR45929">
    <property type="entry name" value="JAK PATHWAY SIGNAL TRANSDUCTION ADAPTOR MOLECULE"/>
    <property type="match status" value="1"/>
</dbReference>
<evidence type="ECO:0000256" key="9">
    <source>
        <dbReference type="ARBA" id="ARBA00022927"/>
    </source>
</evidence>
<name>A0A1E4SFC4_9ASCO</name>
<dbReference type="GO" id="GO:1904669">
    <property type="term" value="P:ATP export"/>
    <property type="evidence" value="ECO:0007669"/>
    <property type="project" value="EnsemblFungi"/>
</dbReference>
<keyword evidence="10" id="KW-0472">Membrane</keyword>
<evidence type="ECO:0000313" key="15">
    <source>
        <dbReference type="EMBL" id="ODV78239.1"/>
    </source>
</evidence>
<dbReference type="GO" id="GO:0031321">
    <property type="term" value="P:ascospore-type prospore assembly"/>
    <property type="evidence" value="ECO:0007669"/>
    <property type="project" value="EnsemblFungi"/>
</dbReference>
<dbReference type="STRING" id="984487.A0A1E4SFC4"/>
<dbReference type="GO" id="GO:0006623">
    <property type="term" value="P:protein targeting to vacuole"/>
    <property type="evidence" value="ECO:0007669"/>
    <property type="project" value="EnsemblFungi"/>
</dbReference>
<accession>A0A1E4SFC4</accession>
<dbReference type="GO" id="GO:1903319">
    <property type="term" value="P:positive regulation of protein maturation"/>
    <property type="evidence" value="ECO:0007669"/>
    <property type="project" value="EnsemblFungi"/>
</dbReference>
<dbReference type="InterPro" id="IPR001452">
    <property type="entry name" value="SH3_domain"/>
</dbReference>
<dbReference type="PANTHER" id="PTHR45929:SF3">
    <property type="entry name" value="JAK PATHWAY SIGNAL TRANSDUCTION ADAPTOR MOLECULE"/>
    <property type="match status" value="1"/>
</dbReference>
<comment type="similarity">
    <text evidence="3">Belongs to the STAM family.</text>
</comment>
<dbReference type="GO" id="GO:0000329">
    <property type="term" value="C:fungal-type vacuole membrane"/>
    <property type="evidence" value="ECO:0007669"/>
    <property type="project" value="EnsemblFungi"/>
</dbReference>
<dbReference type="AlphaFoldDB" id="A0A1E4SFC4"/>
<dbReference type="GO" id="GO:0046982">
    <property type="term" value="F:protein heterodimerization activity"/>
    <property type="evidence" value="ECO:0007669"/>
    <property type="project" value="EnsemblFungi"/>
</dbReference>
<keyword evidence="7" id="KW-0813">Transport</keyword>
<dbReference type="Pfam" id="PF03127">
    <property type="entry name" value="GAT"/>
    <property type="match status" value="1"/>
</dbReference>
<evidence type="ECO:0000256" key="5">
    <source>
        <dbReference type="ARBA" id="ARBA00018978"/>
    </source>
</evidence>
<feature type="compositionally biased region" description="Basic and acidic residues" evidence="12">
    <location>
        <begin position="148"/>
        <end position="165"/>
    </location>
</feature>
<dbReference type="InterPro" id="IPR003903">
    <property type="entry name" value="UIM_dom"/>
</dbReference>
<dbReference type="SMART" id="SM00326">
    <property type="entry name" value="SH3"/>
    <property type="match status" value="1"/>
</dbReference>
<dbReference type="PRINTS" id="PR00452">
    <property type="entry name" value="SH3DOMAIN"/>
</dbReference>
<feature type="region of interest" description="Disordered" evidence="12">
    <location>
        <begin position="138"/>
        <end position="165"/>
    </location>
</feature>
<gene>
    <name evidence="15" type="ORF">CANTADRAFT_42844</name>
</gene>
<evidence type="ECO:0000256" key="2">
    <source>
        <dbReference type="ARBA" id="ARBA00004125"/>
    </source>
</evidence>
<dbReference type="GeneID" id="30983061"/>
<comment type="function">
    <text evidence="1">Component of the ESCRT-0 complex which is the sorting receptor for ubiquitinated cargo proteins at the multivesicular body (MVB).</text>
</comment>
<keyword evidence="6 11" id="KW-0728">SH3 domain</keyword>
<dbReference type="RefSeq" id="XP_020063361.1">
    <property type="nucleotide sequence ID" value="XM_020208925.1"/>
</dbReference>
<organism evidence="15 16">
    <name type="scientific">Suhomyces tanzawaensis NRRL Y-17324</name>
    <dbReference type="NCBI Taxonomy" id="984487"/>
    <lineage>
        <taxon>Eukaryota</taxon>
        <taxon>Fungi</taxon>
        <taxon>Dikarya</taxon>
        <taxon>Ascomycota</taxon>
        <taxon>Saccharomycotina</taxon>
        <taxon>Pichiomycetes</taxon>
        <taxon>Debaryomycetaceae</taxon>
        <taxon>Suhomyces</taxon>
    </lineage>
</organism>
<evidence type="ECO:0000313" key="16">
    <source>
        <dbReference type="Proteomes" id="UP000094285"/>
    </source>
</evidence>
<dbReference type="PROSITE" id="PS50002">
    <property type="entry name" value="SH3"/>
    <property type="match status" value="1"/>
</dbReference>
<evidence type="ECO:0000259" key="13">
    <source>
        <dbReference type="PROSITE" id="PS50002"/>
    </source>
</evidence>
<dbReference type="Gene3D" id="1.25.40.90">
    <property type="match status" value="1"/>
</dbReference>
<dbReference type="PROSITE" id="PS50179">
    <property type="entry name" value="VHS"/>
    <property type="match status" value="1"/>
</dbReference>
<evidence type="ECO:0000256" key="1">
    <source>
        <dbReference type="ARBA" id="ARBA00002654"/>
    </source>
</evidence>
<protein>
    <recommendedName>
        <fullName evidence="4">Class E vacuolar protein-sorting machinery protein HSE1</fullName>
    </recommendedName>
    <alternativeName>
        <fullName evidence="5">Class E vacuolar protein-sorting machinery protein hse1</fullName>
    </alternativeName>
</protein>
<dbReference type="Gene3D" id="1.20.5.1940">
    <property type="match status" value="1"/>
</dbReference>
<dbReference type="CDD" id="cd16978">
    <property type="entry name" value="VHS_HSE1"/>
    <property type="match status" value="1"/>
</dbReference>
<dbReference type="Gene3D" id="2.30.30.40">
    <property type="entry name" value="SH3 Domains"/>
    <property type="match status" value="1"/>
</dbReference>
<dbReference type="GO" id="GO:0016237">
    <property type="term" value="P:microautophagy"/>
    <property type="evidence" value="ECO:0007669"/>
    <property type="project" value="EnsemblFungi"/>
</dbReference>
<dbReference type="InterPro" id="IPR036028">
    <property type="entry name" value="SH3-like_dom_sf"/>
</dbReference>
<proteinExistence type="inferred from homology"/>
<evidence type="ECO:0000256" key="10">
    <source>
        <dbReference type="ARBA" id="ARBA00023136"/>
    </source>
</evidence>
<feature type="non-terminal residue" evidence="15">
    <location>
        <position position="1"/>
    </location>
</feature>
<dbReference type="SUPFAM" id="SSF48464">
    <property type="entry name" value="ENTH/VHS domain"/>
    <property type="match status" value="1"/>
</dbReference>
<dbReference type="GO" id="GO:0043130">
    <property type="term" value="F:ubiquitin binding"/>
    <property type="evidence" value="ECO:0007669"/>
    <property type="project" value="EnsemblFungi"/>
</dbReference>
<dbReference type="PROSITE" id="PS50330">
    <property type="entry name" value="UIM"/>
    <property type="match status" value="1"/>
</dbReference>
<dbReference type="SUPFAM" id="SSF50044">
    <property type="entry name" value="SH3-domain"/>
    <property type="match status" value="1"/>
</dbReference>
<evidence type="ECO:0000256" key="8">
    <source>
        <dbReference type="ARBA" id="ARBA00022753"/>
    </source>
</evidence>
<dbReference type="SMART" id="SM00288">
    <property type="entry name" value="VHS"/>
    <property type="match status" value="1"/>
</dbReference>
<evidence type="ECO:0000256" key="12">
    <source>
        <dbReference type="SAM" id="MobiDB-lite"/>
    </source>
</evidence>
<dbReference type="InterPro" id="IPR002014">
    <property type="entry name" value="VHS_dom"/>
</dbReference>
<dbReference type="Pfam" id="PF00790">
    <property type="entry name" value="VHS"/>
    <property type="match status" value="1"/>
</dbReference>
<keyword evidence="9" id="KW-0653">Protein transport</keyword>
<evidence type="ECO:0000259" key="14">
    <source>
        <dbReference type="PROSITE" id="PS50179"/>
    </source>
</evidence>
<dbReference type="InterPro" id="IPR008942">
    <property type="entry name" value="ENTH_VHS"/>
</dbReference>
<sequence length="385" mass="43927">LEKLINRATDATLTSDNWEYILEVCDYISANPEDATKAALITISSRMLSKDANVMLRTLSLLMAIAENCGSRMKQEIATKSFLQESLVKRLGDRKIHQSIKIRIVEVVGQLNNEFKLDPSLRPMTDAYNTIKAEYPQYHKRAGPGPDKPAKKEISNSDKRKEEEELQRVLQVSLQEYEREQNLRKGYMNKPLPQEKLDQEKEHQPNKSPEPEAQTIATVSKVRALYDLISYEPEELSFRKGDVITVIESVYRDWWRGTLPSGKIGIFPLNYVTPIINKTADELAREAESEQTLLTIDLRKVDKLLALLSSKNTSVSEDEITQLYNEVIPLRTQLGKSIDKHSTRKEELFVLNNQLNNEVKAFNELMDALISQRASNNTSSTPYPT</sequence>
<dbReference type="GO" id="GO:0009306">
    <property type="term" value="P:protein secretion"/>
    <property type="evidence" value="ECO:0007669"/>
    <property type="project" value="EnsemblFungi"/>
</dbReference>
<dbReference type="GO" id="GO:0043328">
    <property type="term" value="P:protein transport to vacuole involved in ubiquitin-dependent protein catabolic process via the multivesicular body sorting pathway"/>
    <property type="evidence" value="ECO:0007669"/>
    <property type="project" value="EnsemblFungi"/>
</dbReference>
<feature type="non-terminal residue" evidence="15">
    <location>
        <position position="385"/>
    </location>
</feature>
<feature type="domain" description="SH3" evidence="13">
    <location>
        <begin position="217"/>
        <end position="277"/>
    </location>
</feature>
<evidence type="ECO:0000256" key="4">
    <source>
        <dbReference type="ARBA" id="ARBA00017923"/>
    </source>
</evidence>
<keyword evidence="8" id="KW-0967">Endosome</keyword>
<comment type="subcellular location">
    <subcellularLocation>
        <location evidence="2">Endosome membrane</location>
        <topology evidence="2">Peripheral membrane protein</topology>
        <orientation evidence="2">Cytoplasmic side</orientation>
    </subcellularLocation>
</comment>
<evidence type="ECO:0000256" key="11">
    <source>
        <dbReference type="PROSITE-ProRule" id="PRU00192"/>
    </source>
</evidence>
<dbReference type="EMBL" id="KV453913">
    <property type="protein sequence ID" value="ODV78239.1"/>
    <property type="molecule type" value="Genomic_DNA"/>
</dbReference>
<dbReference type="Pfam" id="PF00018">
    <property type="entry name" value="SH3_1"/>
    <property type="match status" value="1"/>
</dbReference>
<dbReference type="GO" id="GO:0033565">
    <property type="term" value="C:ESCRT-0 complex"/>
    <property type="evidence" value="ECO:0007669"/>
    <property type="project" value="EnsemblFungi"/>
</dbReference>
<dbReference type="InterPro" id="IPR004152">
    <property type="entry name" value="GAT_dom"/>
</dbReference>
<reference evidence="16" key="1">
    <citation type="submission" date="2016-05" db="EMBL/GenBank/DDBJ databases">
        <title>Comparative genomics of biotechnologically important yeasts.</title>
        <authorList>
            <consortium name="DOE Joint Genome Institute"/>
            <person name="Riley R."/>
            <person name="Haridas S."/>
            <person name="Wolfe K.H."/>
            <person name="Lopes M.R."/>
            <person name="Hittinger C.T."/>
            <person name="Goker M."/>
            <person name="Salamov A."/>
            <person name="Wisecaver J."/>
            <person name="Long T.M."/>
            <person name="Aerts A.L."/>
            <person name="Barry K."/>
            <person name="Choi C."/>
            <person name="Clum A."/>
            <person name="Coughlan A.Y."/>
            <person name="Deshpande S."/>
            <person name="Douglass A.P."/>
            <person name="Hanson S.J."/>
            <person name="Klenk H.-P."/>
            <person name="Labutti K."/>
            <person name="Lapidus A."/>
            <person name="Lindquist E."/>
            <person name="Lipzen A."/>
            <person name="Meier-Kolthoff J.P."/>
            <person name="Ohm R.A."/>
            <person name="Otillar R.P."/>
            <person name="Pangilinan J."/>
            <person name="Peng Y."/>
            <person name="Rokas A."/>
            <person name="Rosa C.A."/>
            <person name="Scheuner C."/>
            <person name="Sibirny A.A."/>
            <person name="Slot J.C."/>
            <person name="Stielow J.B."/>
            <person name="Sun H."/>
            <person name="Kurtzman C.P."/>
            <person name="Blackwell M."/>
            <person name="Grigoriev I.V."/>
            <person name="Jeffries T.W."/>
        </authorList>
    </citation>
    <scope>NUCLEOTIDE SEQUENCE [LARGE SCALE GENOMIC DNA]</scope>
    <source>
        <strain evidence="16">NRRL Y-17324</strain>
    </source>
</reference>
<feature type="domain" description="VHS" evidence="14">
    <location>
        <begin position="8"/>
        <end position="139"/>
    </location>
</feature>
<dbReference type="GO" id="GO:0005628">
    <property type="term" value="C:prospore membrane"/>
    <property type="evidence" value="ECO:0007669"/>
    <property type="project" value="EnsemblFungi"/>
</dbReference>
<dbReference type="GO" id="GO:0010008">
    <property type="term" value="C:endosome membrane"/>
    <property type="evidence" value="ECO:0007669"/>
    <property type="project" value="UniProtKB-SubCell"/>
</dbReference>
<dbReference type="InterPro" id="IPR050670">
    <property type="entry name" value="STAM"/>
</dbReference>
<evidence type="ECO:0000256" key="7">
    <source>
        <dbReference type="ARBA" id="ARBA00022448"/>
    </source>
</evidence>
<dbReference type="GO" id="GO:0019904">
    <property type="term" value="F:protein domain specific binding"/>
    <property type="evidence" value="ECO:0007669"/>
    <property type="project" value="EnsemblFungi"/>
</dbReference>
<evidence type="ECO:0000256" key="6">
    <source>
        <dbReference type="ARBA" id="ARBA00022443"/>
    </source>
</evidence>
<dbReference type="GO" id="GO:0035091">
    <property type="term" value="F:phosphatidylinositol binding"/>
    <property type="evidence" value="ECO:0007669"/>
    <property type="project" value="InterPro"/>
</dbReference>
<keyword evidence="16" id="KW-1185">Reference proteome</keyword>
<dbReference type="OrthoDB" id="10255964at2759"/>